<keyword evidence="2" id="KW-1185">Reference proteome</keyword>
<reference evidence="1" key="1">
    <citation type="submission" date="2022-11" db="EMBL/GenBank/DDBJ databases">
        <title>Genome Sequence of Cubamyces cubensis.</title>
        <authorList>
            <person name="Buettner E."/>
        </authorList>
    </citation>
    <scope>NUCLEOTIDE SEQUENCE</scope>
    <source>
        <strain evidence="1">MPL-01</strain>
    </source>
</reference>
<protein>
    <submittedName>
        <fullName evidence="1">Uncharacterized protein</fullName>
    </submittedName>
</protein>
<gene>
    <name evidence="1" type="ORF">ONZ51_g11534</name>
</gene>
<accession>A0AAD7X5Q7</accession>
<organism evidence="1 2">
    <name type="scientific">Trametes cubensis</name>
    <dbReference type="NCBI Taxonomy" id="1111947"/>
    <lineage>
        <taxon>Eukaryota</taxon>
        <taxon>Fungi</taxon>
        <taxon>Dikarya</taxon>
        <taxon>Basidiomycota</taxon>
        <taxon>Agaricomycotina</taxon>
        <taxon>Agaricomycetes</taxon>
        <taxon>Polyporales</taxon>
        <taxon>Polyporaceae</taxon>
        <taxon>Trametes</taxon>
    </lineage>
</organism>
<sequence length="165" mass="18156">MLSKFSFFTKYPTAVILVEHPKSSQFIHVVPEGGTVEGAHITPRITPFRVMHGREVSREAVGSFTYPEKDFSISRIFADAASERATELWNANMSSGDAVGDLRDRVALLVQNVLLPAAQDALKDLEGKAQATTNMVEASVFIVRMTRSKPEGFHARGYPVKSIGF</sequence>
<evidence type="ECO:0000313" key="2">
    <source>
        <dbReference type="Proteomes" id="UP001215151"/>
    </source>
</evidence>
<comment type="caution">
    <text evidence="1">The sequence shown here is derived from an EMBL/GenBank/DDBJ whole genome shotgun (WGS) entry which is preliminary data.</text>
</comment>
<dbReference type="AlphaFoldDB" id="A0AAD7X5Q7"/>
<name>A0AAD7X5Q7_9APHY</name>
<dbReference type="Proteomes" id="UP001215151">
    <property type="component" value="Unassembled WGS sequence"/>
</dbReference>
<proteinExistence type="predicted"/>
<dbReference type="EMBL" id="JAPEVG010000561">
    <property type="protein sequence ID" value="KAJ8457439.1"/>
    <property type="molecule type" value="Genomic_DNA"/>
</dbReference>
<evidence type="ECO:0000313" key="1">
    <source>
        <dbReference type="EMBL" id="KAJ8457439.1"/>
    </source>
</evidence>